<protein>
    <submittedName>
        <fullName evidence="1">Uncharacterized protein</fullName>
    </submittedName>
</protein>
<dbReference type="PATRIC" id="fig|389348.3.peg.2049"/>
<keyword evidence="2" id="KW-1185">Reference proteome</keyword>
<sequence>MSIPPNLPPLFPLLSSLVNDQSSSIQIEISPFVASPSTTPPSLEFAEISEISRKILKNTNKPALAEKLKKVCEALQMQSPAALKTLETTYNEIPNEEKSLFITTLLKVFNGHQDQDKTSLIFSYLKHVYKELDLYFVFSKDGRTFTTKGIELLVNYLKTNKMMDSEFNCIVCDDCESFDQELEKLENAPLNSKFGFIVRCQSKESQKMAHMTGLFLQKTSIGWQALQLDAAGHESALLPFMVLQSKMKVEIFHGGEGRQRNYTSCAIFALHDLATLSFESDIFSSLKKEGCHEMDNLSIKLDLENLPLDLIKVTENAARLNQIAKKKFASSCTPEAEQAIFFGSMAKYLIQNPSEQNPINDLIRRLHCKYEKLVVEHCFNELLPSWANR</sequence>
<name>A0A0U5JE53_9BACT</name>
<proteinExistence type="predicted"/>
<gene>
    <name evidence="1" type="ORF">PNK_1824</name>
</gene>
<organism evidence="1 2">
    <name type="scientific">Candidatus Protochlamydia naegleriophila</name>
    <dbReference type="NCBI Taxonomy" id="389348"/>
    <lineage>
        <taxon>Bacteria</taxon>
        <taxon>Pseudomonadati</taxon>
        <taxon>Chlamydiota</taxon>
        <taxon>Chlamydiia</taxon>
        <taxon>Parachlamydiales</taxon>
        <taxon>Parachlamydiaceae</taxon>
        <taxon>Candidatus Protochlamydia</taxon>
    </lineage>
</organism>
<reference evidence="2" key="1">
    <citation type="submission" date="2015-09" db="EMBL/GenBank/DDBJ databases">
        <authorList>
            <person name="Bertelli C."/>
        </authorList>
    </citation>
    <scope>NUCLEOTIDE SEQUENCE [LARGE SCALE GENOMIC DNA]</scope>
    <source>
        <strain evidence="2">KNic</strain>
    </source>
</reference>
<evidence type="ECO:0000313" key="1">
    <source>
        <dbReference type="EMBL" id="CUI17431.1"/>
    </source>
</evidence>
<dbReference type="Proteomes" id="UP000069902">
    <property type="component" value="Chromosome cPNK"/>
</dbReference>
<dbReference type="AlphaFoldDB" id="A0A0U5JE53"/>
<accession>A0A0U5JE53</accession>
<evidence type="ECO:0000313" key="2">
    <source>
        <dbReference type="Proteomes" id="UP000069902"/>
    </source>
</evidence>
<dbReference type="STRING" id="389348.PNK_1824"/>
<dbReference type="InParanoid" id="A0A0U5JE53"/>
<dbReference type="EMBL" id="LN879502">
    <property type="protein sequence ID" value="CUI17431.1"/>
    <property type="molecule type" value="Genomic_DNA"/>
</dbReference>
<dbReference type="KEGG" id="pnl:PNK_1824"/>